<keyword evidence="2" id="KW-1185">Reference proteome</keyword>
<evidence type="ECO:0008006" key="3">
    <source>
        <dbReference type="Google" id="ProtNLM"/>
    </source>
</evidence>
<dbReference type="PROSITE" id="PS52050">
    <property type="entry name" value="WYL"/>
    <property type="match status" value="1"/>
</dbReference>
<dbReference type="KEGG" id="sutt:SUTMEG_05050"/>
<name>A0A2Z6I898_9BURK</name>
<protein>
    <recommendedName>
        <fullName evidence="3">WYL domain-containing protein</fullName>
    </recommendedName>
</protein>
<gene>
    <name evidence="1" type="ORF">SUTMEG_05050</name>
</gene>
<evidence type="ECO:0000313" key="2">
    <source>
        <dbReference type="Proteomes" id="UP000271003"/>
    </source>
</evidence>
<dbReference type="EMBL" id="AP018786">
    <property type="protein sequence ID" value="BBF22614.1"/>
    <property type="molecule type" value="Genomic_DNA"/>
</dbReference>
<dbReference type="RefSeq" id="WP_120176303.1">
    <property type="nucleotide sequence ID" value="NZ_AP018786.1"/>
</dbReference>
<accession>A0A2Z6I898</accession>
<evidence type="ECO:0000313" key="1">
    <source>
        <dbReference type="EMBL" id="BBF22614.1"/>
    </source>
</evidence>
<dbReference type="AlphaFoldDB" id="A0A2Z6I898"/>
<reference evidence="1 2" key="1">
    <citation type="journal article" date="2018" name="Int. J. Syst. Evol. Microbiol.">
        <title>Mesosutterella multiformis gen. nov., sp. nov., a member of the family Sutterellaceae and Sutterella megalosphaeroides sp. nov., isolated from human faeces.</title>
        <authorList>
            <person name="Sakamoto M."/>
            <person name="Ikeyama N."/>
            <person name="Kunihiro T."/>
            <person name="Iino T."/>
            <person name="Yuki M."/>
            <person name="Ohkuma M."/>
        </authorList>
    </citation>
    <scope>NUCLEOTIDE SEQUENCE [LARGE SCALE GENOMIC DNA]</scope>
    <source>
        <strain evidence="1 2">6FBBBH3</strain>
    </source>
</reference>
<organism evidence="1 2">
    <name type="scientific">Sutterella megalosphaeroides</name>
    <dbReference type="NCBI Taxonomy" id="2494234"/>
    <lineage>
        <taxon>Bacteria</taxon>
        <taxon>Pseudomonadati</taxon>
        <taxon>Pseudomonadota</taxon>
        <taxon>Betaproteobacteria</taxon>
        <taxon>Burkholderiales</taxon>
        <taxon>Sutterellaceae</taxon>
        <taxon>Sutterella</taxon>
    </lineage>
</organism>
<dbReference type="Proteomes" id="UP000271003">
    <property type="component" value="Chromosome"/>
</dbReference>
<sequence length="99" mass="10886">MTTVDTLVKAIEEKKSVAFSYHGHDRVASPYACGLNGTNELKLVALQTDGGSTSGVTRKLRWYTIEDILGLELSDAPYEAPDATVEDTVAQFLKLYARY</sequence>
<dbReference type="OrthoDB" id="1493123at2"/>
<proteinExistence type="predicted"/>